<sequence>MDGNVQFMADTAERRRTQNRLAQRKFREKRRRVANNAVLETPQDASGTFRAPLQSTPTANNNGDFPMESLPLFASALTRPGGAFPPSETSIASTQPGPVEHFNLDAIDQFLYQTNNDFSFLLSDPMPVQPSLTGTNSTQSKSPDPASPRTPSNSAENDHARLLSRHGDSPRPMLYRRTSDSDIRPESPGPQLPKSHNDDTVLELITSARSDKGWIGTLHIAAQKGHERIVRVLLLRGNMDANKQDSDGRTPLIHAIIENHDSVVRLLLSHGARIGVYDCDGRSALHWAVLYRRFGILQQLLEHRAKYECSLDLDAYDNAGWTPLHMSVDRAFEAGILMLLQEGADIDAKAQKCPYTGMIVPLMDGQR</sequence>
<name>A0A9W9S470_9EURO</name>
<dbReference type="CDD" id="cd14688">
    <property type="entry name" value="bZIP_YAP"/>
    <property type="match status" value="1"/>
</dbReference>
<dbReference type="InterPro" id="IPR036770">
    <property type="entry name" value="Ankyrin_rpt-contain_sf"/>
</dbReference>
<keyword evidence="1" id="KW-0677">Repeat</keyword>
<dbReference type="InterPro" id="IPR004827">
    <property type="entry name" value="bZIP"/>
</dbReference>
<protein>
    <recommendedName>
        <fullName evidence="5">BZIP domain-containing protein</fullName>
    </recommendedName>
</protein>
<dbReference type="PROSITE" id="PS50088">
    <property type="entry name" value="ANK_REPEAT"/>
    <property type="match status" value="2"/>
</dbReference>
<dbReference type="PANTHER" id="PTHR24198">
    <property type="entry name" value="ANKYRIN REPEAT AND PROTEIN KINASE DOMAIN-CONTAINING PROTEIN"/>
    <property type="match status" value="1"/>
</dbReference>
<accession>A0A9W9S470</accession>
<comment type="caution">
    <text evidence="6">The sequence shown here is derived from an EMBL/GenBank/DDBJ whole genome shotgun (WGS) entry which is preliminary data.</text>
</comment>
<feature type="domain" description="BZIP" evidence="5">
    <location>
        <begin position="14"/>
        <end position="29"/>
    </location>
</feature>
<dbReference type="GO" id="GO:0003700">
    <property type="term" value="F:DNA-binding transcription factor activity"/>
    <property type="evidence" value="ECO:0007669"/>
    <property type="project" value="InterPro"/>
</dbReference>
<proteinExistence type="predicted"/>
<dbReference type="SUPFAM" id="SSF48403">
    <property type="entry name" value="Ankyrin repeat"/>
    <property type="match status" value="1"/>
</dbReference>
<dbReference type="AlphaFoldDB" id="A0A9W9S470"/>
<feature type="region of interest" description="Disordered" evidence="4">
    <location>
        <begin position="123"/>
        <end position="198"/>
    </location>
</feature>
<keyword evidence="2 3" id="KW-0040">ANK repeat</keyword>
<evidence type="ECO:0000256" key="4">
    <source>
        <dbReference type="SAM" id="MobiDB-lite"/>
    </source>
</evidence>
<dbReference type="EMBL" id="JAPZBT010000002">
    <property type="protein sequence ID" value="KAJ5371707.1"/>
    <property type="molecule type" value="Genomic_DNA"/>
</dbReference>
<dbReference type="PROSITE" id="PS00036">
    <property type="entry name" value="BZIP_BASIC"/>
    <property type="match status" value="1"/>
</dbReference>
<organism evidence="6 7">
    <name type="scientific">Penicillium concentricum</name>
    <dbReference type="NCBI Taxonomy" id="293559"/>
    <lineage>
        <taxon>Eukaryota</taxon>
        <taxon>Fungi</taxon>
        <taxon>Dikarya</taxon>
        <taxon>Ascomycota</taxon>
        <taxon>Pezizomycotina</taxon>
        <taxon>Eurotiomycetes</taxon>
        <taxon>Eurotiomycetidae</taxon>
        <taxon>Eurotiales</taxon>
        <taxon>Aspergillaceae</taxon>
        <taxon>Penicillium</taxon>
    </lineage>
</organism>
<feature type="compositionally biased region" description="Polar residues" evidence="4">
    <location>
        <begin position="130"/>
        <end position="142"/>
    </location>
</feature>
<dbReference type="PROSITE" id="PS50297">
    <property type="entry name" value="ANK_REP_REGION"/>
    <property type="match status" value="2"/>
</dbReference>
<evidence type="ECO:0000256" key="3">
    <source>
        <dbReference type="PROSITE-ProRule" id="PRU00023"/>
    </source>
</evidence>
<evidence type="ECO:0000313" key="6">
    <source>
        <dbReference type="EMBL" id="KAJ5371707.1"/>
    </source>
</evidence>
<dbReference type="InterPro" id="IPR002110">
    <property type="entry name" value="Ankyrin_rpt"/>
</dbReference>
<feature type="compositionally biased region" description="Basic and acidic residues" evidence="4">
    <location>
        <begin position="156"/>
        <end position="169"/>
    </location>
</feature>
<evidence type="ECO:0000259" key="5">
    <source>
        <dbReference type="PROSITE" id="PS00036"/>
    </source>
</evidence>
<dbReference type="GeneID" id="81460626"/>
<gene>
    <name evidence="6" type="ORF">N7517_003713</name>
</gene>
<dbReference type="Proteomes" id="UP001147752">
    <property type="component" value="Unassembled WGS sequence"/>
</dbReference>
<keyword evidence="7" id="KW-1185">Reference proteome</keyword>
<evidence type="ECO:0000256" key="1">
    <source>
        <dbReference type="ARBA" id="ARBA00022737"/>
    </source>
</evidence>
<feature type="repeat" description="ANK" evidence="3">
    <location>
        <begin position="319"/>
        <end position="351"/>
    </location>
</feature>
<evidence type="ECO:0000313" key="7">
    <source>
        <dbReference type="Proteomes" id="UP001147752"/>
    </source>
</evidence>
<feature type="repeat" description="ANK" evidence="3">
    <location>
        <begin position="247"/>
        <end position="279"/>
    </location>
</feature>
<dbReference type="Pfam" id="PF00023">
    <property type="entry name" value="Ank"/>
    <property type="match status" value="1"/>
</dbReference>
<reference evidence="6" key="2">
    <citation type="journal article" date="2023" name="IMA Fungus">
        <title>Comparative genomic study of the Penicillium genus elucidates a diverse pangenome and 15 lateral gene transfer events.</title>
        <authorList>
            <person name="Petersen C."/>
            <person name="Sorensen T."/>
            <person name="Nielsen M.R."/>
            <person name="Sondergaard T.E."/>
            <person name="Sorensen J.L."/>
            <person name="Fitzpatrick D.A."/>
            <person name="Frisvad J.C."/>
            <person name="Nielsen K.L."/>
        </authorList>
    </citation>
    <scope>NUCLEOTIDE SEQUENCE</scope>
    <source>
        <strain evidence="6">IBT 3081</strain>
    </source>
</reference>
<dbReference type="SMART" id="SM00248">
    <property type="entry name" value="ANK"/>
    <property type="match status" value="4"/>
</dbReference>
<dbReference type="OrthoDB" id="366390at2759"/>
<dbReference type="Pfam" id="PF12796">
    <property type="entry name" value="Ank_2"/>
    <property type="match status" value="1"/>
</dbReference>
<dbReference type="PANTHER" id="PTHR24198:SF165">
    <property type="entry name" value="ANKYRIN REPEAT-CONTAINING PROTEIN-RELATED"/>
    <property type="match status" value="1"/>
</dbReference>
<dbReference type="Gene3D" id="1.25.40.20">
    <property type="entry name" value="Ankyrin repeat-containing domain"/>
    <property type="match status" value="1"/>
</dbReference>
<reference evidence="6" key="1">
    <citation type="submission" date="2022-12" db="EMBL/GenBank/DDBJ databases">
        <authorList>
            <person name="Petersen C."/>
        </authorList>
    </citation>
    <scope>NUCLEOTIDE SEQUENCE</scope>
    <source>
        <strain evidence="6">IBT 3081</strain>
    </source>
</reference>
<evidence type="ECO:0000256" key="2">
    <source>
        <dbReference type="ARBA" id="ARBA00023043"/>
    </source>
</evidence>
<dbReference type="RefSeq" id="XP_056577693.1">
    <property type="nucleotide sequence ID" value="XM_056721443.1"/>
</dbReference>